<dbReference type="Gene3D" id="3.40.50.1820">
    <property type="entry name" value="alpha/beta hydrolase"/>
    <property type="match status" value="1"/>
</dbReference>
<dbReference type="InterPro" id="IPR013094">
    <property type="entry name" value="AB_hydrolase_3"/>
</dbReference>
<protein>
    <submittedName>
        <fullName evidence="3">Acetyl esterase/lipase</fullName>
    </submittedName>
</protein>
<dbReference type="Proteomes" id="UP000556436">
    <property type="component" value="Unassembled WGS sequence"/>
</dbReference>
<sequence>MSYDFDPELKPFVPRMRPLDYTEPRTARATMREVMARQPAYEPISRVLVEDRRIPVPDGPETTVRLYRPMDRPGPLPALVFPHWGGFVTGDLDTSLTAATRIADLVGAVVVSPDYRLAPEHPFPAGLQDCYAALEWTVAHAGQLRIDPDRIGVGGFSAGGGLATGLALLARDRKGPPLRCLYLLFPQLDDRLDTLSARNFVDTPMLDRANLAVSWQHYLGGGKATHYAAPARAEDLSGLPPAFVGVCEFDPLRDEGITFAHRLIQAGVKTELRHYQGAFHASIGLAHAAVSQRMVTDQVEALCHGLAA</sequence>
<proteinExistence type="predicted"/>
<dbReference type="PANTHER" id="PTHR48081">
    <property type="entry name" value="AB HYDROLASE SUPERFAMILY PROTEIN C4A8.06C"/>
    <property type="match status" value="1"/>
</dbReference>
<dbReference type="RefSeq" id="WP_184736812.1">
    <property type="nucleotide sequence ID" value="NZ_BMRW01000002.1"/>
</dbReference>
<evidence type="ECO:0000256" key="1">
    <source>
        <dbReference type="ARBA" id="ARBA00022801"/>
    </source>
</evidence>
<dbReference type="Pfam" id="PF07859">
    <property type="entry name" value="Abhydrolase_3"/>
    <property type="match status" value="1"/>
</dbReference>
<evidence type="ECO:0000313" key="4">
    <source>
        <dbReference type="Proteomes" id="UP000556436"/>
    </source>
</evidence>
<dbReference type="InterPro" id="IPR050300">
    <property type="entry name" value="GDXG_lipolytic_enzyme"/>
</dbReference>
<gene>
    <name evidence="3" type="ORF">FHS38_004940</name>
</gene>
<evidence type="ECO:0000259" key="2">
    <source>
        <dbReference type="Pfam" id="PF07859"/>
    </source>
</evidence>
<keyword evidence="4" id="KW-1185">Reference proteome</keyword>
<dbReference type="GO" id="GO:0016787">
    <property type="term" value="F:hydrolase activity"/>
    <property type="evidence" value="ECO:0007669"/>
    <property type="project" value="UniProtKB-KW"/>
</dbReference>
<dbReference type="PANTHER" id="PTHR48081:SF8">
    <property type="entry name" value="ALPHA_BETA HYDROLASE FOLD-3 DOMAIN-CONTAINING PROTEIN-RELATED"/>
    <property type="match status" value="1"/>
</dbReference>
<reference evidence="3 4" key="1">
    <citation type="submission" date="2020-08" db="EMBL/GenBank/DDBJ databases">
        <title>Genomic Encyclopedia of Type Strains, Phase III (KMG-III): the genomes of soil and plant-associated and newly described type strains.</title>
        <authorList>
            <person name="Whitman W."/>
        </authorList>
    </citation>
    <scope>NUCLEOTIDE SEQUENCE [LARGE SCALE GENOMIC DNA]</scope>
    <source>
        <strain evidence="3 4">CECT 3265</strain>
    </source>
</reference>
<organism evidence="3 4">
    <name type="scientific">Streptomyces netropsis</name>
    <name type="common">Streptoverticillium netropsis</name>
    <dbReference type="NCBI Taxonomy" id="55404"/>
    <lineage>
        <taxon>Bacteria</taxon>
        <taxon>Bacillati</taxon>
        <taxon>Actinomycetota</taxon>
        <taxon>Actinomycetes</taxon>
        <taxon>Kitasatosporales</taxon>
        <taxon>Streptomycetaceae</taxon>
        <taxon>Streptomyces</taxon>
    </lineage>
</organism>
<dbReference type="InterPro" id="IPR029058">
    <property type="entry name" value="AB_hydrolase_fold"/>
</dbReference>
<accession>A0A7W7LET3</accession>
<comment type="caution">
    <text evidence="3">The sequence shown here is derived from an EMBL/GenBank/DDBJ whole genome shotgun (WGS) entry which is preliminary data.</text>
</comment>
<feature type="domain" description="Alpha/beta hydrolase fold-3" evidence="2">
    <location>
        <begin position="79"/>
        <end position="281"/>
    </location>
</feature>
<dbReference type="EMBL" id="JACHJG010000011">
    <property type="protein sequence ID" value="MBB4888865.1"/>
    <property type="molecule type" value="Genomic_DNA"/>
</dbReference>
<keyword evidence="1" id="KW-0378">Hydrolase</keyword>
<name>A0A7W7LET3_STRNE</name>
<dbReference type="SUPFAM" id="SSF53474">
    <property type="entry name" value="alpha/beta-Hydrolases"/>
    <property type="match status" value="1"/>
</dbReference>
<evidence type="ECO:0000313" key="3">
    <source>
        <dbReference type="EMBL" id="MBB4888865.1"/>
    </source>
</evidence>
<dbReference type="AlphaFoldDB" id="A0A7W7LET3"/>